<accession>A0ABP9QKC1</accession>
<evidence type="ECO:0000256" key="8">
    <source>
        <dbReference type="ARBA" id="ARBA00023136"/>
    </source>
</evidence>
<evidence type="ECO:0000256" key="9">
    <source>
        <dbReference type="SAM" id="Phobius"/>
    </source>
</evidence>
<keyword evidence="8 9" id="KW-0472">Membrane</keyword>
<dbReference type="InterPro" id="IPR030922">
    <property type="entry name" value="LptF"/>
</dbReference>
<feature type="transmembrane region" description="Helical" evidence="9">
    <location>
        <begin position="299"/>
        <end position="320"/>
    </location>
</feature>
<dbReference type="Pfam" id="PF03739">
    <property type="entry name" value="LptF_LptG"/>
    <property type="match status" value="1"/>
</dbReference>
<dbReference type="Proteomes" id="UP001500547">
    <property type="component" value="Unassembled WGS sequence"/>
</dbReference>
<evidence type="ECO:0000256" key="5">
    <source>
        <dbReference type="ARBA" id="ARBA00022519"/>
    </source>
</evidence>
<dbReference type="PANTHER" id="PTHR33529">
    <property type="entry name" value="SLR0882 PROTEIN-RELATED"/>
    <property type="match status" value="1"/>
</dbReference>
<keyword evidence="11" id="KW-1185">Reference proteome</keyword>
<keyword evidence="5" id="KW-0997">Cell inner membrane</keyword>
<feature type="transmembrane region" description="Helical" evidence="9">
    <location>
        <begin position="87"/>
        <end position="114"/>
    </location>
</feature>
<dbReference type="RefSeq" id="WP_345532293.1">
    <property type="nucleotide sequence ID" value="NZ_BAABLD010000007.1"/>
</dbReference>
<evidence type="ECO:0000313" key="11">
    <source>
        <dbReference type="Proteomes" id="UP001500547"/>
    </source>
</evidence>
<organism evidence="10 11">
    <name type="scientific">Viridibacterium curvum</name>
    <dbReference type="NCBI Taxonomy" id="1101404"/>
    <lineage>
        <taxon>Bacteria</taxon>
        <taxon>Pseudomonadati</taxon>
        <taxon>Pseudomonadota</taxon>
        <taxon>Betaproteobacteria</taxon>
        <taxon>Rhodocyclales</taxon>
        <taxon>Rhodocyclaceae</taxon>
        <taxon>Viridibacterium</taxon>
    </lineage>
</organism>
<gene>
    <name evidence="10" type="primary">lptF</name>
    <name evidence="10" type="ORF">GCM10025770_15270</name>
</gene>
<feature type="transmembrane region" description="Helical" evidence="9">
    <location>
        <begin position="266"/>
        <end position="287"/>
    </location>
</feature>
<keyword evidence="4" id="KW-1003">Cell membrane</keyword>
<dbReference type="InterPro" id="IPR005495">
    <property type="entry name" value="LptG/LptF_permease"/>
</dbReference>
<proteinExistence type="predicted"/>
<dbReference type="NCBIfam" id="TIGR04407">
    <property type="entry name" value="LptF_YjgP"/>
    <property type="match status" value="1"/>
</dbReference>
<comment type="subcellular location">
    <subcellularLocation>
        <location evidence="1">Cell inner membrane</location>
        <topology evidence="1">Multi-pass membrane protein</topology>
    </subcellularLocation>
</comment>
<evidence type="ECO:0000256" key="4">
    <source>
        <dbReference type="ARBA" id="ARBA00022475"/>
    </source>
</evidence>
<evidence type="ECO:0000256" key="1">
    <source>
        <dbReference type="ARBA" id="ARBA00004429"/>
    </source>
</evidence>
<evidence type="ECO:0000256" key="3">
    <source>
        <dbReference type="ARBA" id="ARBA00022448"/>
    </source>
</evidence>
<comment type="caution">
    <text evidence="10">The sequence shown here is derived from an EMBL/GenBank/DDBJ whole genome shotgun (WGS) entry which is preliminary data.</text>
</comment>
<evidence type="ECO:0000256" key="7">
    <source>
        <dbReference type="ARBA" id="ARBA00022989"/>
    </source>
</evidence>
<keyword evidence="6 9" id="KW-0812">Transmembrane</keyword>
<evidence type="ECO:0000256" key="2">
    <source>
        <dbReference type="ARBA" id="ARBA00014213"/>
    </source>
</evidence>
<protein>
    <recommendedName>
        <fullName evidence="2">Lipopolysaccharide export system permease protein LptF</fullName>
    </recommendedName>
</protein>
<feature type="transmembrane region" description="Helical" evidence="9">
    <location>
        <begin position="12"/>
        <end position="37"/>
    </location>
</feature>
<sequence length="359" mass="39393">MRLFSRAALREFAGTAAAISVALTFILLTVVLIRLLAQAAGGRVPADAVLALIVFSTLNHLPIVLALSAFIAVLLSMSRSYRDSEMVVWFASGLPLTAWIGPVLRFALPVALAVGALSLFLSPWAQQQAAAYRKQLEGRDEVSRVAPGVFRESSDSRRVFYVEALDTDAGRVRNVFISAIQDGKLNITVAASGLMRRAENGDRFVTLEDGRRYEGEPGSAEYRVMHFEKYSVRIEPREIGEIEQTPRITSTVELFDKPTQANRGELVWRLGLPLATIVLALLAIPLSFVNPRAGRTNSLIFAVLAFSIYVNLLGVSQSLVSKGQINPALGTWGVHGLMIALLVVLFLIRLRPIIWRRKA</sequence>
<evidence type="ECO:0000256" key="6">
    <source>
        <dbReference type="ARBA" id="ARBA00022692"/>
    </source>
</evidence>
<dbReference type="PANTHER" id="PTHR33529:SF7">
    <property type="entry name" value="LIPOPOLYSACCHARIDE EXPORT SYSTEM PERMEASE PROTEIN LPTF"/>
    <property type="match status" value="1"/>
</dbReference>
<feature type="transmembrane region" description="Helical" evidence="9">
    <location>
        <begin position="49"/>
        <end position="75"/>
    </location>
</feature>
<keyword evidence="3" id="KW-0813">Transport</keyword>
<evidence type="ECO:0000313" key="10">
    <source>
        <dbReference type="EMBL" id="GAA5163314.1"/>
    </source>
</evidence>
<name>A0ABP9QKC1_9RHOO</name>
<feature type="transmembrane region" description="Helical" evidence="9">
    <location>
        <begin position="332"/>
        <end position="350"/>
    </location>
</feature>
<keyword evidence="7 9" id="KW-1133">Transmembrane helix</keyword>
<reference evidence="11" key="1">
    <citation type="journal article" date="2019" name="Int. J. Syst. Evol. Microbiol.">
        <title>The Global Catalogue of Microorganisms (GCM) 10K type strain sequencing project: providing services to taxonomists for standard genome sequencing and annotation.</title>
        <authorList>
            <consortium name="The Broad Institute Genomics Platform"/>
            <consortium name="The Broad Institute Genome Sequencing Center for Infectious Disease"/>
            <person name="Wu L."/>
            <person name="Ma J."/>
        </authorList>
    </citation>
    <scope>NUCLEOTIDE SEQUENCE [LARGE SCALE GENOMIC DNA]</scope>
    <source>
        <strain evidence="11">JCM 18715</strain>
    </source>
</reference>
<dbReference type="EMBL" id="BAABLD010000007">
    <property type="protein sequence ID" value="GAA5163314.1"/>
    <property type="molecule type" value="Genomic_DNA"/>
</dbReference>